<sequence length="77" mass="8706">MGSFSIKPSLPYLHFVSYPLSFDDLALFTHLCLQSFVSLTQPVGQDMNELGTVKSWMISLIEDLLKYVKDEETCEAS</sequence>
<accession>A0AAP0JHB6</accession>
<protein>
    <submittedName>
        <fullName evidence="1">Uncharacterized protein</fullName>
    </submittedName>
</protein>
<comment type="caution">
    <text evidence="1">The sequence shown here is derived from an EMBL/GenBank/DDBJ whole genome shotgun (WGS) entry which is preliminary data.</text>
</comment>
<name>A0AAP0JHB6_9MAGN</name>
<keyword evidence="2" id="KW-1185">Reference proteome</keyword>
<evidence type="ECO:0000313" key="2">
    <source>
        <dbReference type="Proteomes" id="UP001419268"/>
    </source>
</evidence>
<organism evidence="1 2">
    <name type="scientific">Stephania cephalantha</name>
    <dbReference type="NCBI Taxonomy" id="152367"/>
    <lineage>
        <taxon>Eukaryota</taxon>
        <taxon>Viridiplantae</taxon>
        <taxon>Streptophyta</taxon>
        <taxon>Embryophyta</taxon>
        <taxon>Tracheophyta</taxon>
        <taxon>Spermatophyta</taxon>
        <taxon>Magnoliopsida</taxon>
        <taxon>Ranunculales</taxon>
        <taxon>Menispermaceae</taxon>
        <taxon>Menispermoideae</taxon>
        <taxon>Cissampelideae</taxon>
        <taxon>Stephania</taxon>
    </lineage>
</organism>
<reference evidence="1 2" key="1">
    <citation type="submission" date="2024-01" db="EMBL/GenBank/DDBJ databases">
        <title>Genome assemblies of Stephania.</title>
        <authorList>
            <person name="Yang L."/>
        </authorList>
    </citation>
    <scope>NUCLEOTIDE SEQUENCE [LARGE SCALE GENOMIC DNA]</scope>
    <source>
        <strain evidence="1">JXDWG</strain>
        <tissue evidence="1">Leaf</tissue>
    </source>
</reference>
<dbReference type="Proteomes" id="UP001419268">
    <property type="component" value="Unassembled WGS sequence"/>
</dbReference>
<evidence type="ECO:0000313" key="1">
    <source>
        <dbReference type="EMBL" id="KAK9133020.1"/>
    </source>
</evidence>
<dbReference type="EMBL" id="JBBNAG010000005">
    <property type="protein sequence ID" value="KAK9133020.1"/>
    <property type="molecule type" value="Genomic_DNA"/>
</dbReference>
<gene>
    <name evidence="1" type="ORF">Scep_012548</name>
</gene>
<proteinExistence type="predicted"/>
<dbReference type="AlphaFoldDB" id="A0AAP0JHB6"/>